<reference evidence="5" key="1">
    <citation type="submission" date="2025-08" db="UniProtKB">
        <authorList>
            <consortium name="RefSeq"/>
        </authorList>
    </citation>
    <scope>IDENTIFICATION</scope>
    <source>
        <tissue evidence="5">Liver</tissue>
    </source>
</reference>
<dbReference type="Gene3D" id="3.30.710.10">
    <property type="entry name" value="Potassium Channel Kv1.1, Chain A"/>
    <property type="match status" value="1"/>
</dbReference>
<feature type="domain" description="BTB" evidence="2">
    <location>
        <begin position="112"/>
        <end position="174"/>
    </location>
</feature>
<dbReference type="SUPFAM" id="SSF54695">
    <property type="entry name" value="POZ domain"/>
    <property type="match status" value="1"/>
</dbReference>
<dbReference type="InterPro" id="IPR011333">
    <property type="entry name" value="SKP1/BTB/POZ_sf"/>
</dbReference>
<dbReference type="InterPro" id="IPR000210">
    <property type="entry name" value="BTB/POZ_dom"/>
</dbReference>
<dbReference type="PROSITE" id="PS50097">
    <property type="entry name" value="BTB"/>
    <property type="match status" value="1"/>
</dbReference>
<evidence type="ECO:0000259" key="3">
    <source>
        <dbReference type="PROSITE" id="PS50144"/>
    </source>
</evidence>
<evidence type="ECO:0000313" key="4">
    <source>
        <dbReference type="Proteomes" id="UP000886700"/>
    </source>
</evidence>
<feature type="domain" description="MATH" evidence="3">
    <location>
        <begin position="1"/>
        <end position="73"/>
    </location>
</feature>
<dbReference type="Pfam" id="PF22486">
    <property type="entry name" value="MATH_2"/>
    <property type="match status" value="1"/>
</dbReference>
<name>A0ABM2X2Y8_MESAU</name>
<comment type="similarity">
    <text evidence="1">Belongs to the Tdpoz family.</text>
</comment>
<accession>A0ABM2X2Y8</accession>
<sequence>MLLSSPRSPAWAKFQFWIINSEVVKTKDMKIQRYFMFLLNEHWGFSQFILQDFLLSEEPWILQDDELILRCKVTVVQDAFGISEQRTMPGIQVPRYTMADELGELWENSLFTDCCLVVAGKEFWAHKAIFAARSPVFRAMFEHDTVERRKKQVEIHDLELRRFKAMMGLIYTKKAPDLHYMADAVLAAADKYGLESLKVMCQEVLCKDHSVENAAHILILADLHSEWQLKTEAMNFITAHFSEVSETSSWKTMLVAESYSTLFSAHCSLLKPPPKCLKQSWDTLSCDLYVYSRSSSQHCYQGHLGRLWDTAVFFKESLERQNGGSGL</sequence>
<evidence type="ECO:0000313" key="5">
    <source>
        <dbReference type="RefSeq" id="XP_040597242.1"/>
    </source>
</evidence>
<dbReference type="RefSeq" id="XP_040597242.1">
    <property type="nucleotide sequence ID" value="XM_040741308.1"/>
</dbReference>
<dbReference type="Gene3D" id="2.60.210.10">
    <property type="entry name" value="Apoptosis, Tumor Necrosis Factor Receptor Associated Protein 2, Chain A"/>
    <property type="match status" value="1"/>
</dbReference>
<dbReference type="SMART" id="SM00225">
    <property type="entry name" value="BTB"/>
    <property type="match status" value="1"/>
</dbReference>
<protein>
    <submittedName>
        <fullName evidence="5">Speckle-type POZ protein-like</fullName>
    </submittedName>
</protein>
<dbReference type="InterPro" id="IPR002083">
    <property type="entry name" value="MATH/TRAF_dom"/>
</dbReference>
<proteinExistence type="inferred from homology"/>
<dbReference type="GeneID" id="121138657"/>
<organism evidence="4 5">
    <name type="scientific">Mesocricetus auratus</name>
    <name type="common">Golden hamster</name>
    <dbReference type="NCBI Taxonomy" id="10036"/>
    <lineage>
        <taxon>Eukaryota</taxon>
        <taxon>Metazoa</taxon>
        <taxon>Chordata</taxon>
        <taxon>Craniata</taxon>
        <taxon>Vertebrata</taxon>
        <taxon>Euteleostomi</taxon>
        <taxon>Mammalia</taxon>
        <taxon>Eutheria</taxon>
        <taxon>Euarchontoglires</taxon>
        <taxon>Glires</taxon>
        <taxon>Rodentia</taxon>
        <taxon>Myomorpha</taxon>
        <taxon>Muroidea</taxon>
        <taxon>Cricetidae</taxon>
        <taxon>Cricetinae</taxon>
        <taxon>Mesocricetus</taxon>
    </lineage>
</organism>
<gene>
    <name evidence="5" type="primary">LOC121138657</name>
</gene>
<evidence type="ECO:0000259" key="2">
    <source>
        <dbReference type="PROSITE" id="PS50097"/>
    </source>
</evidence>
<dbReference type="PROSITE" id="PS50144">
    <property type="entry name" value="MATH"/>
    <property type="match status" value="1"/>
</dbReference>
<dbReference type="Pfam" id="PF00651">
    <property type="entry name" value="BTB"/>
    <property type="match status" value="1"/>
</dbReference>
<evidence type="ECO:0000256" key="1">
    <source>
        <dbReference type="ARBA" id="ARBA00010846"/>
    </source>
</evidence>
<keyword evidence="4" id="KW-1185">Reference proteome</keyword>
<dbReference type="PANTHER" id="PTHR24413">
    <property type="entry name" value="SPECKLE-TYPE POZ PROTEIN"/>
    <property type="match status" value="1"/>
</dbReference>
<dbReference type="InterPro" id="IPR008974">
    <property type="entry name" value="TRAF-like"/>
</dbReference>
<dbReference type="Gene3D" id="1.25.40.420">
    <property type="match status" value="1"/>
</dbReference>
<dbReference type="SUPFAM" id="SSF49599">
    <property type="entry name" value="TRAF domain-like"/>
    <property type="match status" value="1"/>
</dbReference>
<dbReference type="Proteomes" id="UP000886700">
    <property type="component" value="Unplaced"/>
</dbReference>